<dbReference type="Proteomes" id="UP000708208">
    <property type="component" value="Unassembled WGS sequence"/>
</dbReference>
<dbReference type="Pfam" id="PF08368">
    <property type="entry name" value="FAST_2"/>
    <property type="match status" value="1"/>
</dbReference>
<dbReference type="AlphaFoldDB" id="A0A8J2NQ13"/>
<dbReference type="InterPro" id="IPR013579">
    <property type="entry name" value="FAST_2"/>
</dbReference>
<protein>
    <recommendedName>
        <fullName evidence="1">FAST kinase-like protein subdomain 2 domain-containing protein</fullName>
    </recommendedName>
</protein>
<evidence type="ECO:0000259" key="1">
    <source>
        <dbReference type="Pfam" id="PF08368"/>
    </source>
</evidence>
<evidence type="ECO:0000313" key="2">
    <source>
        <dbReference type="EMBL" id="CAG7693647.1"/>
    </source>
</evidence>
<accession>A0A8J2NQ13</accession>
<evidence type="ECO:0000313" key="3">
    <source>
        <dbReference type="Proteomes" id="UP000708208"/>
    </source>
</evidence>
<name>A0A8J2NQ13_9HEXA</name>
<dbReference type="EMBL" id="CAJVCH010022831">
    <property type="protein sequence ID" value="CAG7693647.1"/>
    <property type="molecule type" value="Genomic_DNA"/>
</dbReference>
<reference evidence="2" key="1">
    <citation type="submission" date="2021-06" db="EMBL/GenBank/DDBJ databases">
        <authorList>
            <person name="Hodson N. C."/>
            <person name="Mongue J. A."/>
            <person name="Jaron S. K."/>
        </authorList>
    </citation>
    <scope>NUCLEOTIDE SEQUENCE</scope>
</reference>
<organism evidence="2 3">
    <name type="scientific">Allacma fusca</name>
    <dbReference type="NCBI Taxonomy" id="39272"/>
    <lineage>
        <taxon>Eukaryota</taxon>
        <taxon>Metazoa</taxon>
        <taxon>Ecdysozoa</taxon>
        <taxon>Arthropoda</taxon>
        <taxon>Hexapoda</taxon>
        <taxon>Collembola</taxon>
        <taxon>Symphypleona</taxon>
        <taxon>Sminthuridae</taxon>
        <taxon>Allacma</taxon>
    </lineage>
</organism>
<keyword evidence="3" id="KW-1185">Reference proteome</keyword>
<feature type="domain" description="FAST kinase-like protein subdomain 2" evidence="1">
    <location>
        <begin position="338"/>
        <end position="394"/>
    </location>
</feature>
<sequence length="413" mass="47716">FLDFNHEPVTFVSALSKRAIELAEMDRSIDLMSTIQPKTFAEQNKLSQLVTGLLQNQDSKSEVEGIFRDYLDDDNATDFTDDSIFSSGPFLKRKFLVFAKEYINLRRRTFWHFSHPEFEQTMTGLILQLLQDYDNKKTVLVPKDYAKCFAFLLSIGYENEAERQLSPNMNALECIGLAKLNLRLQTHFEFHPIFTTCMRMAASDEFWNNSRVAKELLNLMISSGLYLPVVLERVSKIICEFPNDVSVILAERFLWACFTFGVEGIKGIEESARIITRNSREMHPLPLLESALALCFQGCLDRETVAKTFCVEFLDEVDRYIKATHYISLIPRRLRDVFMELNRAVCLDMPEANVPWFHEKYCTEVAAIEGYRRETYLHSEVAQVLEDVVVSPHVLEDDAMLCIVPYFPETNLI</sequence>
<gene>
    <name evidence="2" type="ORF">AFUS01_LOCUS3770</name>
</gene>
<proteinExistence type="predicted"/>
<comment type="caution">
    <text evidence="2">The sequence shown here is derived from an EMBL/GenBank/DDBJ whole genome shotgun (WGS) entry which is preliminary data.</text>
</comment>
<feature type="non-terminal residue" evidence="2">
    <location>
        <position position="1"/>
    </location>
</feature>
<dbReference type="OrthoDB" id="385235at2759"/>